<evidence type="ECO:0000313" key="3">
    <source>
        <dbReference type="EMBL" id="KAK7070982.1"/>
    </source>
</evidence>
<dbReference type="InterPro" id="IPR019734">
    <property type="entry name" value="TPR_rpt"/>
</dbReference>
<dbReference type="AlphaFoldDB" id="A0AAN8WTY3"/>
<comment type="caution">
    <text evidence="3">The sequence shown here is derived from an EMBL/GenBank/DDBJ whole genome shotgun (WGS) entry which is preliminary data.</text>
</comment>
<dbReference type="EMBL" id="JAXCGZ010015178">
    <property type="protein sequence ID" value="KAK7070982.1"/>
    <property type="molecule type" value="Genomic_DNA"/>
</dbReference>
<organism evidence="3 4">
    <name type="scientific">Halocaridina rubra</name>
    <name type="common">Hawaiian red shrimp</name>
    <dbReference type="NCBI Taxonomy" id="373956"/>
    <lineage>
        <taxon>Eukaryota</taxon>
        <taxon>Metazoa</taxon>
        <taxon>Ecdysozoa</taxon>
        <taxon>Arthropoda</taxon>
        <taxon>Crustacea</taxon>
        <taxon>Multicrustacea</taxon>
        <taxon>Malacostraca</taxon>
        <taxon>Eumalacostraca</taxon>
        <taxon>Eucarida</taxon>
        <taxon>Decapoda</taxon>
        <taxon>Pleocyemata</taxon>
        <taxon>Caridea</taxon>
        <taxon>Atyoidea</taxon>
        <taxon>Atyidae</taxon>
        <taxon>Halocaridina</taxon>
    </lineage>
</organism>
<feature type="compositionally biased region" description="Basic and acidic residues" evidence="2">
    <location>
        <begin position="24"/>
        <end position="40"/>
    </location>
</feature>
<dbReference type="InterPro" id="IPR011990">
    <property type="entry name" value="TPR-like_helical_dom_sf"/>
</dbReference>
<reference evidence="3 4" key="1">
    <citation type="submission" date="2023-11" db="EMBL/GenBank/DDBJ databases">
        <title>Halocaridina rubra genome assembly.</title>
        <authorList>
            <person name="Smith C."/>
        </authorList>
    </citation>
    <scope>NUCLEOTIDE SEQUENCE [LARGE SCALE GENOMIC DNA]</scope>
    <source>
        <strain evidence="3">EP-1</strain>
        <tissue evidence="3">Whole</tissue>
    </source>
</reference>
<feature type="repeat" description="TPR" evidence="1">
    <location>
        <begin position="47"/>
        <end position="80"/>
    </location>
</feature>
<name>A0AAN8WTY3_HALRR</name>
<gene>
    <name evidence="3" type="ORF">SK128_007856</name>
</gene>
<keyword evidence="1" id="KW-0802">TPR repeat</keyword>
<dbReference type="PROSITE" id="PS50005">
    <property type="entry name" value="TPR"/>
    <property type="match status" value="1"/>
</dbReference>
<protein>
    <submittedName>
        <fullName evidence="3">Uncharacterized protein</fullName>
    </submittedName>
</protein>
<evidence type="ECO:0000256" key="1">
    <source>
        <dbReference type="PROSITE-ProRule" id="PRU00339"/>
    </source>
</evidence>
<sequence length="96" mass="11078">MQKEEEDLTRYDVIRAPLPPVRNTNDKENTLSAKSDPKFNSRNEKKEEVLLESGFKYLERGNILQATLQFQKVLTINPMNTRALGAMAAIQKERKQ</sequence>
<evidence type="ECO:0000313" key="4">
    <source>
        <dbReference type="Proteomes" id="UP001381693"/>
    </source>
</evidence>
<keyword evidence="4" id="KW-1185">Reference proteome</keyword>
<evidence type="ECO:0000256" key="2">
    <source>
        <dbReference type="SAM" id="MobiDB-lite"/>
    </source>
</evidence>
<dbReference type="Proteomes" id="UP001381693">
    <property type="component" value="Unassembled WGS sequence"/>
</dbReference>
<dbReference type="Gene3D" id="1.25.40.10">
    <property type="entry name" value="Tetratricopeptide repeat domain"/>
    <property type="match status" value="1"/>
</dbReference>
<dbReference type="SUPFAM" id="SSF48452">
    <property type="entry name" value="TPR-like"/>
    <property type="match status" value="1"/>
</dbReference>
<feature type="region of interest" description="Disordered" evidence="2">
    <location>
        <begin position="18"/>
        <end position="40"/>
    </location>
</feature>
<proteinExistence type="predicted"/>
<accession>A0AAN8WTY3</accession>